<evidence type="ECO:0000313" key="2">
    <source>
        <dbReference type="Proteomes" id="UP000060787"/>
    </source>
</evidence>
<name>A0A0S2FC72_LYSAN</name>
<keyword evidence="2" id="KW-1185">Reference proteome</keyword>
<accession>A0A0S2FC72</accession>
<protein>
    <submittedName>
        <fullName evidence="1">Uncharacterized protein</fullName>
    </submittedName>
</protein>
<dbReference type="STRING" id="84531.LA76x_3006"/>
<reference evidence="1 2" key="1">
    <citation type="journal article" date="2015" name="BMC Genomics">
        <title>Comparative genomics and metabolic profiling of the genus Lysobacter.</title>
        <authorList>
            <person name="de Bruijn I."/>
            <person name="Cheng X."/>
            <person name="de Jager V."/>
            <person name="Exposito R.G."/>
            <person name="Watrous J."/>
            <person name="Patel N."/>
            <person name="Postma J."/>
            <person name="Dorrestein P.C."/>
            <person name="Kobayashi D."/>
            <person name="Raaijmakers J.M."/>
        </authorList>
    </citation>
    <scope>NUCLEOTIDE SEQUENCE [LARGE SCALE GENOMIC DNA]</scope>
    <source>
        <strain evidence="1 2">76</strain>
    </source>
</reference>
<gene>
    <name evidence="1" type="ORF">LA76x_3006</name>
</gene>
<proteinExistence type="predicted"/>
<evidence type="ECO:0000313" key="1">
    <source>
        <dbReference type="EMBL" id="ALN81134.1"/>
    </source>
</evidence>
<organism evidence="1 2">
    <name type="scientific">Lysobacter antibioticus</name>
    <dbReference type="NCBI Taxonomy" id="84531"/>
    <lineage>
        <taxon>Bacteria</taxon>
        <taxon>Pseudomonadati</taxon>
        <taxon>Pseudomonadota</taxon>
        <taxon>Gammaproteobacteria</taxon>
        <taxon>Lysobacterales</taxon>
        <taxon>Lysobacteraceae</taxon>
        <taxon>Lysobacter</taxon>
    </lineage>
</organism>
<dbReference type="AlphaFoldDB" id="A0A0S2FC72"/>
<dbReference type="KEGG" id="lab:LA76x_3006"/>
<dbReference type="EMBL" id="CP011129">
    <property type="protein sequence ID" value="ALN81134.1"/>
    <property type="molecule type" value="Genomic_DNA"/>
</dbReference>
<dbReference type="PATRIC" id="fig|84531.8.peg.3014"/>
<dbReference type="Proteomes" id="UP000060787">
    <property type="component" value="Chromosome"/>
</dbReference>
<sequence>MVDDVGRVGSSREIGVYDTRHSIGFSSHSGEFEMRRESQAMRVAVACPRGRPA</sequence>